<sequence>MLALLLRGGRAPSFVAGDTPRQQCEEDLTPPEQLEETTRIVNTFCERHSALRIVPTEQELTLFWTQCSNQPTAGLTTVLSERLLCTVAEDDRHTQVRLLHALGHFFDTGTGARKVANCVLDETNELVNYLATEVSASRELASNLLKQWHHDGGYVSVECPMSPHSASSTDLAPTESEGQETLTQTDQSEGQDWCLALTAESAAVPKAAGPLVALPPPRASSHAVPVSSPCVRSVPNLNAPKPASPSIRPARSSLTLSPRDGGVVLPGRNFSLGERSQSAQCSPRRTQSMSDPSLDVSWPMALDGIDFAAAPAEPPRASGHVPKTTLRPLPAWRANLGPEVPLAEEVEIWRAPDPFARFNPLDGCQRSVHMWEEDDGGFSTSRSQTL</sequence>
<evidence type="ECO:0000313" key="2">
    <source>
        <dbReference type="EMBL" id="CAD8851145.1"/>
    </source>
</evidence>
<feature type="region of interest" description="Disordered" evidence="1">
    <location>
        <begin position="273"/>
        <end position="292"/>
    </location>
</feature>
<feature type="compositionally biased region" description="Low complexity" evidence="1">
    <location>
        <begin position="236"/>
        <end position="253"/>
    </location>
</feature>
<organism evidence="2">
    <name type="scientific">Noctiluca scintillans</name>
    <name type="common">Sea sparkle</name>
    <name type="synonym">Red tide dinoflagellate</name>
    <dbReference type="NCBI Taxonomy" id="2966"/>
    <lineage>
        <taxon>Eukaryota</taxon>
        <taxon>Sar</taxon>
        <taxon>Alveolata</taxon>
        <taxon>Dinophyceae</taxon>
        <taxon>Noctilucales</taxon>
        <taxon>Noctilucaceae</taxon>
        <taxon>Noctiluca</taxon>
    </lineage>
</organism>
<proteinExistence type="predicted"/>
<feature type="region of interest" description="Disordered" evidence="1">
    <location>
        <begin position="159"/>
        <end position="188"/>
    </location>
</feature>
<feature type="compositionally biased region" description="Polar residues" evidence="1">
    <location>
        <begin position="179"/>
        <end position="188"/>
    </location>
</feature>
<dbReference type="EMBL" id="HBFQ01036152">
    <property type="protein sequence ID" value="CAD8851145.1"/>
    <property type="molecule type" value="Transcribed_RNA"/>
</dbReference>
<feature type="compositionally biased region" description="Polar residues" evidence="1">
    <location>
        <begin position="274"/>
        <end position="291"/>
    </location>
</feature>
<feature type="region of interest" description="Disordered" evidence="1">
    <location>
        <begin position="236"/>
        <end position="262"/>
    </location>
</feature>
<gene>
    <name evidence="2" type="ORF">NSCI0253_LOCUS25495</name>
</gene>
<name>A0A7S1ADX8_NOCSC</name>
<accession>A0A7S1ADX8</accession>
<protein>
    <submittedName>
        <fullName evidence="2">Uncharacterized protein</fullName>
    </submittedName>
</protein>
<dbReference type="AlphaFoldDB" id="A0A7S1ADX8"/>
<reference evidence="2" key="1">
    <citation type="submission" date="2021-01" db="EMBL/GenBank/DDBJ databases">
        <authorList>
            <person name="Corre E."/>
            <person name="Pelletier E."/>
            <person name="Niang G."/>
            <person name="Scheremetjew M."/>
            <person name="Finn R."/>
            <person name="Kale V."/>
            <person name="Holt S."/>
            <person name="Cochrane G."/>
            <person name="Meng A."/>
            <person name="Brown T."/>
            <person name="Cohen L."/>
        </authorList>
    </citation>
    <scope>NUCLEOTIDE SEQUENCE</scope>
</reference>
<evidence type="ECO:0000256" key="1">
    <source>
        <dbReference type="SAM" id="MobiDB-lite"/>
    </source>
</evidence>